<dbReference type="OMA" id="WHNVSAF"/>
<protein>
    <submittedName>
        <fullName evidence="3">Uncharacterized protein</fullName>
    </submittedName>
</protein>
<dbReference type="PROSITE" id="PS51450">
    <property type="entry name" value="LRR"/>
    <property type="match status" value="1"/>
</dbReference>
<dbReference type="InterPro" id="IPR032675">
    <property type="entry name" value="LRR_dom_sf"/>
</dbReference>
<dbReference type="InterPro" id="IPR001611">
    <property type="entry name" value="Leu-rich_rpt"/>
</dbReference>
<evidence type="ECO:0000256" key="2">
    <source>
        <dbReference type="SAM" id="SignalP"/>
    </source>
</evidence>
<dbReference type="Pfam" id="PF13855">
    <property type="entry name" value="LRR_8"/>
    <property type="match status" value="1"/>
</dbReference>
<feature type="signal peptide" evidence="2">
    <location>
        <begin position="1"/>
        <end position="45"/>
    </location>
</feature>
<evidence type="ECO:0000313" key="3">
    <source>
        <dbReference type="Ensembl" id="ENSCABP00000022144.1"/>
    </source>
</evidence>
<evidence type="ECO:0000256" key="1">
    <source>
        <dbReference type="SAM" id="Phobius"/>
    </source>
</evidence>
<sequence length="330" mass="36360">RGSAGASGCSPPPVYSLLVSCFPSRKMLALLAALLLLHSAPSSWASCWGSPNSNSCVVLDWSEFSSDTQRALNLSNHGIREITGSAWLRESVNTLDLSFNCLQSLPLDFLSQARALKELYLQHNQLRGLPSEFFKNATSLETLVVDCKCDVVGSVVSHCNSPTNSTDRTCHCHSEQEKTEFYNVTEFYTRHCQPLCTPLCVAITSSVLAVLLLAGGLAVALFLLRRRRASVVHRKRESTASITHGQQRYISRNAETGPGQASDYENVFIGHSQALSIVCRRVQQLVDEECYMKSDTCHGDQPIYANTQQLYSSSFPALSDSEEVYIVPDK</sequence>
<dbReference type="SUPFAM" id="SSF52058">
    <property type="entry name" value="L domain-like"/>
    <property type="match status" value="1"/>
</dbReference>
<accession>A0A8C0HD37</accession>
<keyword evidence="1" id="KW-0472">Membrane</keyword>
<evidence type="ECO:0000313" key="4">
    <source>
        <dbReference type="Proteomes" id="UP000694404"/>
    </source>
</evidence>
<dbReference type="PANTHER" id="PTHR20878:SF0">
    <property type="entry name" value="LEUCINE-RICH REPEAT-CONTAINING PROTEIN 25"/>
    <property type="match status" value="1"/>
</dbReference>
<dbReference type="GeneTree" id="ENSGT00950000185433"/>
<reference evidence="3" key="2">
    <citation type="submission" date="2025-09" db="UniProtKB">
        <authorList>
            <consortium name="Ensembl"/>
        </authorList>
    </citation>
    <scope>IDENTIFICATION</scope>
</reference>
<dbReference type="Gene3D" id="3.80.10.10">
    <property type="entry name" value="Ribonuclease Inhibitor"/>
    <property type="match status" value="1"/>
</dbReference>
<keyword evidence="1" id="KW-1133">Transmembrane helix</keyword>
<keyword evidence="1" id="KW-0812">Transmembrane</keyword>
<dbReference type="Ensembl" id="ENSCABT00000024259.1">
    <property type="protein sequence ID" value="ENSCABP00000022144.1"/>
    <property type="gene ID" value="ENSCABG00000016313.1"/>
</dbReference>
<keyword evidence="4" id="KW-1185">Reference proteome</keyword>
<dbReference type="InterPro" id="IPR039243">
    <property type="entry name" value="LRRC25"/>
</dbReference>
<feature type="transmembrane region" description="Helical" evidence="1">
    <location>
        <begin position="201"/>
        <end position="224"/>
    </location>
</feature>
<proteinExistence type="predicted"/>
<organism evidence="3 4">
    <name type="scientific">Chelonoidis abingdonii</name>
    <name type="common">Abingdon island giant tortoise</name>
    <name type="synonym">Testudo abingdonii</name>
    <dbReference type="NCBI Taxonomy" id="106734"/>
    <lineage>
        <taxon>Eukaryota</taxon>
        <taxon>Metazoa</taxon>
        <taxon>Chordata</taxon>
        <taxon>Craniata</taxon>
        <taxon>Vertebrata</taxon>
        <taxon>Euteleostomi</taxon>
        <taxon>Archelosauria</taxon>
        <taxon>Testudinata</taxon>
        <taxon>Testudines</taxon>
        <taxon>Cryptodira</taxon>
        <taxon>Durocryptodira</taxon>
        <taxon>Testudinoidea</taxon>
        <taxon>Testudinidae</taxon>
        <taxon>Chelonoidis</taxon>
    </lineage>
</organism>
<reference evidence="3" key="1">
    <citation type="submission" date="2025-08" db="UniProtKB">
        <authorList>
            <consortium name="Ensembl"/>
        </authorList>
    </citation>
    <scope>IDENTIFICATION</scope>
</reference>
<feature type="chain" id="PRO_5034219636" evidence="2">
    <location>
        <begin position="46"/>
        <end position="330"/>
    </location>
</feature>
<dbReference type="Proteomes" id="UP000694404">
    <property type="component" value="Unplaced"/>
</dbReference>
<dbReference type="AlphaFoldDB" id="A0A8C0HD37"/>
<keyword evidence="2" id="KW-0732">Signal</keyword>
<dbReference type="PANTHER" id="PTHR20878">
    <property type="entry name" value="LEUCINE-RICH REPEAT CONTAINING PROTEIN 25"/>
    <property type="match status" value="1"/>
</dbReference>
<name>A0A8C0HD37_CHEAB</name>